<dbReference type="Proteomes" id="UP001254759">
    <property type="component" value="Unassembled WGS sequence"/>
</dbReference>
<gene>
    <name evidence="2" type="ORF">J2W94_001709</name>
</gene>
<protein>
    <submittedName>
        <fullName evidence="2">Uncharacterized protein</fullName>
    </submittedName>
</protein>
<evidence type="ECO:0000313" key="3">
    <source>
        <dbReference type="Proteomes" id="UP001254759"/>
    </source>
</evidence>
<accession>A0ABU1RRM6</accession>
<keyword evidence="3" id="KW-1185">Reference proteome</keyword>
<comment type="caution">
    <text evidence="2">The sequence shown here is derived from an EMBL/GenBank/DDBJ whole genome shotgun (WGS) entry which is preliminary data.</text>
</comment>
<name>A0ABU1RRM6_9GAMM</name>
<feature type="region of interest" description="Disordered" evidence="1">
    <location>
        <begin position="39"/>
        <end position="60"/>
    </location>
</feature>
<dbReference type="RefSeq" id="WP_310092181.1">
    <property type="nucleotide sequence ID" value="NZ_JAVDTT010000002.1"/>
</dbReference>
<organism evidence="2 3">
    <name type="scientific">Pseudoxanthomonas sacheonensis</name>
    <dbReference type="NCBI Taxonomy" id="443615"/>
    <lineage>
        <taxon>Bacteria</taxon>
        <taxon>Pseudomonadati</taxon>
        <taxon>Pseudomonadota</taxon>
        <taxon>Gammaproteobacteria</taxon>
        <taxon>Lysobacterales</taxon>
        <taxon>Lysobacteraceae</taxon>
        <taxon>Pseudoxanthomonas</taxon>
    </lineage>
</organism>
<dbReference type="EMBL" id="JAVDTT010000002">
    <property type="protein sequence ID" value="MDR6841424.1"/>
    <property type="molecule type" value="Genomic_DNA"/>
</dbReference>
<sequence length="96" mass="10528">MPIVRLRVTGNEYAASEIIHALEAIEGIEHVEEVADLMPHMDDDDSSSAGLPDDESPGLHNIEIEAPNDEAVRRIHAVAEVLAERTESAIEIVEDF</sequence>
<evidence type="ECO:0000313" key="2">
    <source>
        <dbReference type="EMBL" id="MDR6841424.1"/>
    </source>
</evidence>
<evidence type="ECO:0000256" key="1">
    <source>
        <dbReference type="SAM" id="MobiDB-lite"/>
    </source>
</evidence>
<proteinExistence type="predicted"/>
<feature type="compositionally biased region" description="Acidic residues" evidence="1">
    <location>
        <begin position="42"/>
        <end position="56"/>
    </location>
</feature>
<reference evidence="2 3" key="1">
    <citation type="submission" date="2023-07" db="EMBL/GenBank/DDBJ databases">
        <title>Sorghum-associated microbial communities from plants grown in Nebraska, USA.</title>
        <authorList>
            <person name="Schachtman D."/>
        </authorList>
    </citation>
    <scope>NUCLEOTIDE SEQUENCE [LARGE SCALE GENOMIC DNA]</scope>
    <source>
        <strain evidence="2 3">BE107</strain>
    </source>
</reference>